<dbReference type="EMBL" id="CAKOAT010075489">
    <property type="protein sequence ID" value="CAH8312962.1"/>
    <property type="molecule type" value="Genomic_DNA"/>
</dbReference>
<evidence type="ECO:0000259" key="1">
    <source>
        <dbReference type="PROSITE" id="PS50011"/>
    </source>
</evidence>
<dbReference type="PROSITE" id="PS50011">
    <property type="entry name" value="PROTEIN_KINASE_DOM"/>
    <property type="match status" value="1"/>
</dbReference>
<protein>
    <recommendedName>
        <fullName evidence="1">Protein kinase domain-containing protein</fullName>
    </recommendedName>
</protein>
<name>A0ABC8J8M1_ERUVS</name>
<dbReference type="InterPro" id="IPR011009">
    <property type="entry name" value="Kinase-like_dom_sf"/>
</dbReference>
<proteinExistence type="predicted"/>
<keyword evidence="3" id="KW-1185">Reference proteome</keyword>
<feature type="domain" description="Protein kinase" evidence="1">
    <location>
        <begin position="1"/>
        <end position="126"/>
    </location>
</feature>
<dbReference type="SUPFAM" id="SSF56112">
    <property type="entry name" value="Protein kinase-like (PK-like)"/>
    <property type="match status" value="1"/>
</dbReference>
<dbReference type="InterPro" id="IPR000719">
    <property type="entry name" value="Prot_kinase_dom"/>
</dbReference>
<dbReference type="InterPro" id="IPR045269">
    <property type="entry name" value="Atg1-like"/>
</dbReference>
<dbReference type="Proteomes" id="UP001642260">
    <property type="component" value="Unassembled WGS sequence"/>
</dbReference>
<evidence type="ECO:0000313" key="3">
    <source>
        <dbReference type="Proteomes" id="UP001642260"/>
    </source>
</evidence>
<comment type="caution">
    <text evidence="2">The sequence shown here is derived from an EMBL/GenBank/DDBJ whole genome shotgun (WGS) entry which is preliminary data.</text>
</comment>
<accession>A0ABC8J8M1</accession>
<dbReference type="PANTHER" id="PTHR24348">
    <property type="entry name" value="SERINE/THREONINE-PROTEIN KINASE UNC-51-RELATED"/>
    <property type="match status" value="1"/>
</dbReference>
<evidence type="ECO:0000313" key="2">
    <source>
        <dbReference type="EMBL" id="CAH8312962.1"/>
    </source>
</evidence>
<gene>
    <name evidence="2" type="ORF">ERUC_LOCUS6386</name>
</gene>
<sequence length="160" mass="18306">MVTTITNLLLSTDDNDAALKIADFGFARSHLDLSYTISPLKISLATPADLWSVGAILFQLVTGRTPFTGNSQVELFQNIMISTGLQFPLDCKDLTTDCKDLCRKLLRHNPVERLKSSFTTLFYQTYNHRMCQGVDPFQEQWMIFIHPEAVPQEKWKKFLM</sequence>
<dbReference type="Pfam" id="PF00069">
    <property type="entry name" value="Pkinase"/>
    <property type="match status" value="1"/>
</dbReference>
<dbReference type="Gene3D" id="1.10.510.10">
    <property type="entry name" value="Transferase(Phosphotransferase) domain 1"/>
    <property type="match status" value="1"/>
</dbReference>
<dbReference type="PANTHER" id="PTHR24348:SF52">
    <property type="entry name" value="SERINE_THREONINE-PROTEIN KINASE ATG1B"/>
    <property type="match status" value="1"/>
</dbReference>
<dbReference type="AlphaFoldDB" id="A0ABC8J8M1"/>
<reference evidence="2 3" key="1">
    <citation type="submission" date="2022-03" db="EMBL/GenBank/DDBJ databases">
        <authorList>
            <person name="Macdonald S."/>
            <person name="Ahmed S."/>
            <person name="Newling K."/>
        </authorList>
    </citation>
    <scope>NUCLEOTIDE SEQUENCE [LARGE SCALE GENOMIC DNA]</scope>
</reference>
<organism evidence="2 3">
    <name type="scientific">Eruca vesicaria subsp. sativa</name>
    <name type="common">Garden rocket</name>
    <name type="synonym">Eruca sativa</name>
    <dbReference type="NCBI Taxonomy" id="29727"/>
    <lineage>
        <taxon>Eukaryota</taxon>
        <taxon>Viridiplantae</taxon>
        <taxon>Streptophyta</taxon>
        <taxon>Embryophyta</taxon>
        <taxon>Tracheophyta</taxon>
        <taxon>Spermatophyta</taxon>
        <taxon>Magnoliopsida</taxon>
        <taxon>eudicotyledons</taxon>
        <taxon>Gunneridae</taxon>
        <taxon>Pentapetalae</taxon>
        <taxon>rosids</taxon>
        <taxon>malvids</taxon>
        <taxon>Brassicales</taxon>
        <taxon>Brassicaceae</taxon>
        <taxon>Brassiceae</taxon>
        <taxon>Eruca</taxon>
    </lineage>
</organism>